<evidence type="ECO:0000256" key="8">
    <source>
        <dbReference type="PROSITE-ProRule" id="PRU00042"/>
    </source>
</evidence>
<evidence type="ECO:0000313" key="11">
    <source>
        <dbReference type="EMBL" id="KAG1564033.1"/>
    </source>
</evidence>
<keyword evidence="3 8" id="KW-0863">Zinc-finger</keyword>
<keyword evidence="4" id="KW-0862">Zinc</keyword>
<dbReference type="InterPro" id="IPR036236">
    <property type="entry name" value="Znf_C2H2_sf"/>
</dbReference>
<dbReference type="PROSITE" id="PS50157">
    <property type="entry name" value="ZINC_FINGER_C2H2_2"/>
    <property type="match status" value="2"/>
</dbReference>
<keyword evidence="2" id="KW-0479">Metal-binding</keyword>
<gene>
    <name evidence="11" type="ORF">G6F50_011418</name>
</gene>
<name>A0A9P6YT00_9FUNG</name>
<reference evidence="11 12" key="1">
    <citation type="journal article" date="2020" name="Microb. Genom.">
        <title>Genetic diversity of clinical and environmental Mucorales isolates obtained from an investigation of mucormycosis cases among solid organ transplant recipients.</title>
        <authorList>
            <person name="Nguyen M.H."/>
            <person name="Kaul D."/>
            <person name="Muto C."/>
            <person name="Cheng S.J."/>
            <person name="Richter R.A."/>
            <person name="Bruno V.M."/>
            <person name="Liu G."/>
            <person name="Beyhan S."/>
            <person name="Sundermann A.J."/>
            <person name="Mounaud S."/>
            <person name="Pasculle A.W."/>
            <person name="Nierman W.C."/>
            <person name="Driscoll E."/>
            <person name="Cumbie R."/>
            <person name="Clancy C.J."/>
            <person name="Dupont C.L."/>
        </authorList>
    </citation>
    <scope>NUCLEOTIDE SEQUENCE [LARGE SCALE GENOMIC DNA]</scope>
    <source>
        <strain evidence="11 12">GL24</strain>
    </source>
</reference>
<evidence type="ECO:0000256" key="6">
    <source>
        <dbReference type="ARBA" id="ARBA00023163"/>
    </source>
</evidence>
<dbReference type="InterPro" id="IPR013087">
    <property type="entry name" value="Znf_C2H2_type"/>
</dbReference>
<organism evidence="11 12">
    <name type="scientific">Rhizopus delemar</name>
    <dbReference type="NCBI Taxonomy" id="936053"/>
    <lineage>
        <taxon>Eukaryota</taxon>
        <taxon>Fungi</taxon>
        <taxon>Fungi incertae sedis</taxon>
        <taxon>Mucoromycota</taxon>
        <taxon>Mucoromycotina</taxon>
        <taxon>Mucoromycetes</taxon>
        <taxon>Mucorales</taxon>
        <taxon>Mucorineae</taxon>
        <taxon>Rhizopodaceae</taxon>
        <taxon>Rhizopus</taxon>
    </lineage>
</organism>
<dbReference type="PANTHER" id="PTHR46179">
    <property type="entry name" value="ZINC FINGER PROTEIN"/>
    <property type="match status" value="1"/>
</dbReference>
<dbReference type="GO" id="GO:0006357">
    <property type="term" value="P:regulation of transcription by RNA polymerase II"/>
    <property type="evidence" value="ECO:0007669"/>
    <property type="project" value="TreeGrafter"/>
</dbReference>
<feature type="region of interest" description="Disordered" evidence="9">
    <location>
        <begin position="131"/>
        <end position="156"/>
    </location>
</feature>
<feature type="compositionally biased region" description="Polar residues" evidence="9">
    <location>
        <begin position="131"/>
        <end position="143"/>
    </location>
</feature>
<evidence type="ECO:0000256" key="7">
    <source>
        <dbReference type="ARBA" id="ARBA00023242"/>
    </source>
</evidence>
<evidence type="ECO:0000256" key="9">
    <source>
        <dbReference type="SAM" id="MobiDB-lite"/>
    </source>
</evidence>
<dbReference type="InterPro" id="IPR051061">
    <property type="entry name" value="Zinc_finger_trans_reg"/>
</dbReference>
<dbReference type="Proteomes" id="UP000740926">
    <property type="component" value="Unassembled WGS sequence"/>
</dbReference>
<sequence>MKRKRSDQTKLIEHVFIDGYPPKNPKPQLSFLQPPQASVGRQLSSDFQGMLNMLIDQAYPPNACPSCFEVFTARSEAKEHFKEQHRGEKTYQCLAHNCEQSYSSKPGLRYHLLNGHQATLVSDKERQQQIISKSKRAINSSIESDNENKKTKSNLPPALEKKMSEIYAQTICPACKQTFAKKTHVVKHLVEVHHGEEPYECIVPDCKHTKKYATREGLVYHLINYHS</sequence>
<feature type="domain" description="C2H2-type" evidence="10">
    <location>
        <begin position="62"/>
        <end position="90"/>
    </location>
</feature>
<feature type="domain" description="C2H2-type" evidence="10">
    <location>
        <begin position="170"/>
        <end position="198"/>
    </location>
</feature>
<comment type="caution">
    <text evidence="11">The sequence shown here is derived from an EMBL/GenBank/DDBJ whole genome shotgun (WGS) entry which is preliminary data.</text>
</comment>
<evidence type="ECO:0000256" key="4">
    <source>
        <dbReference type="ARBA" id="ARBA00022833"/>
    </source>
</evidence>
<proteinExistence type="predicted"/>
<protein>
    <recommendedName>
        <fullName evidence="10">C2H2-type domain-containing protein</fullName>
    </recommendedName>
</protein>
<keyword evidence="12" id="KW-1185">Reference proteome</keyword>
<dbReference type="SMART" id="SM00355">
    <property type="entry name" value="ZnF_C2H2"/>
    <property type="match status" value="4"/>
</dbReference>
<dbReference type="Gene3D" id="3.30.160.60">
    <property type="entry name" value="Classic Zinc Finger"/>
    <property type="match status" value="2"/>
</dbReference>
<keyword evidence="5" id="KW-0805">Transcription regulation</keyword>
<evidence type="ECO:0000256" key="5">
    <source>
        <dbReference type="ARBA" id="ARBA00023015"/>
    </source>
</evidence>
<dbReference type="PROSITE" id="PS00028">
    <property type="entry name" value="ZINC_FINGER_C2H2_1"/>
    <property type="match status" value="3"/>
</dbReference>
<dbReference type="GO" id="GO:0005634">
    <property type="term" value="C:nucleus"/>
    <property type="evidence" value="ECO:0007669"/>
    <property type="project" value="UniProtKB-SubCell"/>
</dbReference>
<evidence type="ECO:0000313" key="12">
    <source>
        <dbReference type="Proteomes" id="UP000740926"/>
    </source>
</evidence>
<dbReference type="GO" id="GO:0008270">
    <property type="term" value="F:zinc ion binding"/>
    <property type="evidence" value="ECO:0007669"/>
    <property type="project" value="UniProtKB-KW"/>
</dbReference>
<keyword evidence="6" id="KW-0804">Transcription</keyword>
<keyword evidence="7" id="KW-0539">Nucleus</keyword>
<dbReference type="EMBL" id="JAANIU010002900">
    <property type="protein sequence ID" value="KAG1564033.1"/>
    <property type="molecule type" value="Genomic_DNA"/>
</dbReference>
<evidence type="ECO:0000256" key="1">
    <source>
        <dbReference type="ARBA" id="ARBA00004123"/>
    </source>
</evidence>
<dbReference type="SUPFAM" id="SSF57667">
    <property type="entry name" value="beta-beta-alpha zinc fingers"/>
    <property type="match status" value="2"/>
</dbReference>
<evidence type="ECO:0000259" key="10">
    <source>
        <dbReference type="PROSITE" id="PS50157"/>
    </source>
</evidence>
<dbReference type="AlphaFoldDB" id="A0A9P6YT00"/>
<comment type="subcellular location">
    <subcellularLocation>
        <location evidence="1">Nucleus</location>
    </subcellularLocation>
</comment>
<accession>A0A9P6YT00</accession>
<evidence type="ECO:0000256" key="3">
    <source>
        <dbReference type="ARBA" id="ARBA00022771"/>
    </source>
</evidence>
<evidence type="ECO:0000256" key="2">
    <source>
        <dbReference type="ARBA" id="ARBA00022723"/>
    </source>
</evidence>
<dbReference type="PANTHER" id="PTHR46179:SF13">
    <property type="entry name" value="C2H2-TYPE DOMAIN-CONTAINING PROTEIN"/>
    <property type="match status" value="1"/>
</dbReference>